<evidence type="ECO:0000313" key="1">
    <source>
        <dbReference type="Proteomes" id="UP000694844"/>
    </source>
</evidence>
<reference evidence="2" key="1">
    <citation type="submission" date="2025-08" db="UniProtKB">
        <authorList>
            <consortium name="RefSeq"/>
        </authorList>
    </citation>
    <scope>IDENTIFICATION</scope>
    <source>
        <tissue evidence="2">Whole sample</tissue>
    </source>
</reference>
<sequence>MKNSLDTEKLPKQLKECQAISKLFNSGQQPFDFSKEFHLCSWITQYENLENVNDLTSQPEVTVTSLADILLLLTNTGAVSEFLMIQHMKNLQEYEKLDKTNKQRHT</sequence>
<proteinExistence type="predicted"/>
<name>A0A8B8CC60_CRAVI</name>
<dbReference type="GeneID" id="111118275"/>
<dbReference type="KEGG" id="cvn:111118275"/>
<gene>
    <name evidence="2" type="primary">LOC111118275</name>
</gene>
<protein>
    <submittedName>
        <fullName evidence="2">Uncharacterized protein LOC111118275</fullName>
    </submittedName>
</protein>
<accession>A0A8B8CC60</accession>
<dbReference type="Proteomes" id="UP000694844">
    <property type="component" value="Chromosome 2"/>
</dbReference>
<dbReference type="RefSeq" id="XP_022313357.1">
    <property type="nucleotide sequence ID" value="XM_022457649.1"/>
</dbReference>
<organism evidence="1 2">
    <name type="scientific">Crassostrea virginica</name>
    <name type="common">Eastern oyster</name>
    <dbReference type="NCBI Taxonomy" id="6565"/>
    <lineage>
        <taxon>Eukaryota</taxon>
        <taxon>Metazoa</taxon>
        <taxon>Spiralia</taxon>
        <taxon>Lophotrochozoa</taxon>
        <taxon>Mollusca</taxon>
        <taxon>Bivalvia</taxon>
        <taxon>Autobranchia</taxon>
        <taxon>Pteriomorphia</taxon>
        <taxon>Ostreida</taxon>
        <taxon>Ostreoidea</taxon>
        <taxon>Ostreidae</taxon>
        <taxon>Crassostrea</taxon>
    </lineage>
</organism>
<dbReference type="OrthoDB" id="10466245at2759"/>
<keyword evidence="1" id="KW-1185">Reference proteome</keyword>
<dbReference type="AlphaFoldDB" id="A0A8B8CC60"/>
<evidence type="ECO:0000313" key="2">
    <source>
        <dbReference type="RefSeq" id="XP_022313357.1"/>
    </source>
</evidence>